<sequence length="348" mass="36946">HHHPSPPSPSAIHAHTHQTHTPTFPSSASPSPSSSLHTTIQRIISNALAVYGCTRHLDVLTYRATSSNLFTAAVVEHNPQGRAYIHCCSAPEMSRLIAAEHLLVITEDLLARLVEMDDGTGSEGSGKEGRGIKESGWGWLPSTPQSTHAIVFTRQNSFSQQQQLLQSSGRNTPGLTMPHHPHSQTQLLHHQHQQYLQQQPHNYFHPNPRDMNDRRTSSFGSLPNLNALGSRFDSAPVSRRESMANSIAGGGRIEGTITSSSNVSTPMPVPQNSHQLGGPPPLPPTHGIGHGHAALPPVPRSAESPAMSSAAANAGSGPGAGVGGGGPVVVPRPQRGGEKVRWIMGSEG</sequence>
<name>A0A2V1E2X5_9PLEO</name>
<dbReference type="OrthoDB" id="3685058at2759"/>
<feature type="region of interest" description="Disordered" evidence="1">
    <location>
        <begin position="1"/>
        <end position="35"/>
    </location>
</feature>
<feature type="compositionally biased region" description="Gly residues" evidence="1">
    <location>
        <begin position="316"/>
        <end position="327"/>
    </location>
</feature>
<keyword evidence="3" id="KW-1185">Reference proteome</keyword>
<feature type="region of interest" description="Disordered" evidence="1">
    <location>
        <begin position="261"/>
        <end position="348"/>
    </location>
</feature>
<feature type="region of interest" description="Disordered" evidence="1">
    <location>
        <begin position="118"/>
        <end position="138"/>
    </location>
</feature>
<dbReference type="EMBL" id="KZ805320">
    <property type="protein sequence ID" value="PVI04559.1"/>
    <property type="molecule type" value="Genomic_DNA"/>
</dbReference>
<feature type="region of interest" description="Disordered" evidence="1">
    <location>
        <begin position="160"/>
        <end position="196"/>
    </location>
</feature>
<protein>
    <submittedName>
        <fullName evidence="2">Uncharacterized protein</fullName>
    </submittedName>
</protein>
<feature type="non-terminal residue" evidence="2">
    <location>
        <position position="1"/>
    </location>
</feature>
<feature type="compositionally biased region" description="Low complexity" evidence="1">
    <location>
        <begin position="25"/>
        <end position="35"/>
    </location>
</feature>
<organism evidence="2 3">
    <name type="scientific">Periconia macrospinosa</name>
    <dbReference type="NCBI Taxonomy" id="97972"/>
    <lineage>
        <taxon>Eukaryota</taxon>
        <taxon>Fungi</taxon>
        <taxon>Dikarya</taxon>
        <taxon>Ascomycota</taxon>
        <taxon>Pezizomycotina</taxon>
        <taxon>Dothideomycetes</taxon>
        <taxon>Pleosporomycetidae</taxon>
        <taxon>Pleosporales</taxon>
        <taxon>Massarineae</taxon>
        <taxon>Periconiaceae</taxon>
        <taxon>Periconia</taxon>
    </lineage>
</organism>
<gene>
    <name evidence="2" type="ORF">DM02DRAFT_691533</name>
</gene>
<accession>A0A2V1E2X5</accession>
<evidence type="ECO:0000313" key="2">
    <source>
        <dbReference type="EMBL" id="PVI04559.1"/>
    </source>
</evidence>
<evidence type="ECO:0000313" key="3">
    <source>
        <dbReference type="Proteomes" id="UP000244855"/>
    </source>
</evidence>
<proteinExistence type="predicted"/>
<dbReference type="AlphaFoldDB" id="A0A2V1E2X5"/>
<feature type="compositionally biased region" description="Low complexity" evidence="1">
    <location>
        <begin position="183"/>
        <end position="196"/>
    </location>
</feature>
<dbReference type="Proteomes" id="UP000244855">
    <property type="component" value="Unassembled WGS sequence"/>
</dbReference>
<feature type="compositionally biased region" description="Polar residues" evidence="1">
    <location>
        <begin position="261"/>
        <end position="275"/>
    </location>
</feature>
<evidence type="ECO:0000256" key="1">
    <source>
        <dbReference type="SAM" id="MobiDB-lite"/>
    </source>
</evidence>
<reference evidence="2 3" key="1">
    <citation type="journal article" date="2018" name="Sci. Rep.">
        <title>Comparative genomics provides insights into the lifestyle and reveals functional heterogeneity of dark septate endophytic fungi.</title>
        <authorList>
            <person name="Knapp D.G."/>
            <person name="Nemeth J.B."/>
            <person name="Barry K."/>
            <person name="Hainaut M."/>
            <person name="Henrissat B."/>
            <person name="Johnson J."/>
            <person name="Kuo A."/>
            <person name="Lim J.H.P."/>
            <person name="Lipzen A."/>
            <person name="Nolan M."/>
            <person name="Ohm R.A."/>
            <person name="Tamas L."/>
            <person name="Grigoriev I.V."/>
            <person name="Spatafora J.W."/>
            <person name="Nagy L.G."/>
            <person name="Kovacs G.M."/>
        </authorList>
    </citation>
    <scope>NUCLEOTIDE SEQUENCE [LARGE SCALE GENOMIC DNA]</scope>
    <source>
        <strain evidence="2 3">DSE2036</strain>
    </source>
</reference>
<feature type="compositionally biased region" description="Low complexity" evidence="1">
    <location>
        <begin position="300"/>
        <end position="315"/>
    </location>
</feature>